<evidence type="ECO:0000313" key="3">
    <source>
        <dbReference type="Proteomes" id="UP000535511"/>
    </source>
</evidence>
<sequence length="273" mass="28830">MNDSPSTTRHLTRPEGRLAYEVAGEGPLVVCLPGMGELRSSYRFTVPALVAAGFRVATLDLRGHGESDATFGRYDDVAAGGDALALVEELGGPAVLVGSSMSAGAAVWAAAERPAAVAGLALVGPFVRNPPMNPLLALAFRAAMSGPWAPAVWGGYLPSLYPGRKPEDFAEHRRLIRESMRRPGHARAFSRTTRTSHAPAEARLAEVGAPTLVVMGTADPDFKDAAAEAAWVADRLHAETLLVTGSGHYPHTEYPEQVNPRLVGFCRRVTAGA</sequence>
<feature type="domain" description="AB hydrolase-1" evidence="1">
    <location>
        <begin position="29"/>
        <end position="259"/>
    </location>
</feature>
<dbReference type="AlphaFoldDB" id="A0A7Y9E826"/>
<evidence type="ECO:0000259" key="1">
    <source>
        <dbReference type="Pfam" id="PF12697"/>
    </source>
</evidence>
<dbReference type="RefSeq" id="WP_179664414.1">
    <property type="nucleotide sequence ID" value="NZ_JACCBG010000001.1"/>
</dbReference>
<accession>A0A7Y9E826</accession>
<dbReference type="SUPFAM" id="SSF53474">
    <property type="entry name" value="alpha/beta-Hydrolases"/>
    <property type="match status" value="1"/>
</dbReference>
<reference evidence="2 3" key="1">
    <citation type="submission" date="2020-07" db="EMBL/GenBank/DDBJ databases">
        <title>Sequencing the genomes of 1000 actinobacteria strains.</title>
        <authorList>
            <person name="Klenk H.-P."/>
        </authorList>
    </citation>
    <scope>NUCLEOTIDE SEQUENCE [LARGE SCALE GENOMIC DNA]</scope>
    <source>
        <strain evidence="2 3">DSM 21350</strain>
    </source>
</reference>
<dbReference type="InterPro" id="IPR000073">
    <property type="entry name" value="AB_hydrolase_1"/>
</dbReference>
<dbReference type="EMBL" id="JACCBG010000001">
    <property type="protein sequence ID" value="NYD42828.1"/>
    <property type="molecule type" value="Genomic_DNA"/>
</dbReference>
<dbReference type="PANTHER" id="PTHR46438">
    <property type="entry name" value="ALPHA/BETA-HYDROLASES SUPERFAMILY PROTEIN"/>
    <property type="match status" value="1"/>
</dbReference>
<dbReference type="Gene3D" id="3.40.50.1820">
    <property type="entry name" value="alpha/beta hydrolase"/>
    <property type="match status" value="1"/>
</dbReference>
<dbReference type="PRINTS" id="PR00111">
    <property type="entry name" value="ABHYDROLASE"/>
</dbReference>
<gene>
    <name evidence="2" type="ORF">BJZ21_002911</name>
</gene>
<dbReference type="InterPro" id="IPR000639">
    <property type="entry name" value="Epox_hydrolase-like"/>
</dbReference>
<protein>
    <submittedName>
        <fullName evidence="2">Pimeloyl-ACP methyl ester carboxylesterase</fullName>
    </submittedName>
</protein>
<comment type="caution">
    <text evidence="2">The sequence shown here is derived from an EMBL/GenBank/DDBJ whole genome shotgun (WGS) entry which is preliminary data.</text>
</comment>
<evidence type="ECO:0000313" key="2">
    <source>
        <dbReference type="EMBL" id="NYD42828.1"/>
    </source>
</evidence>
<name>A0A7Y9E826_9ACTN</name>
<dbReference type="PRINTS" id="PR00412">
    <property type="entry name" value="EPOXHYDRLASE"/>
</dbReference>
<dbReference type="InterPro" id="IPR029058">
    <property type="entry name" value="AB_hydrolase_fold"/>
</dbReference>
<proteinExistence type="predicted"/>
<dbReference type="Pfam" id="PF12697">
    <property type="entry name" value="Abhydrolase_6"/>
    <property type="match status" value="1"/>
</dbReference>
<organism evidence="2 3">
    <name type="scientific">Nocardioides panaciterrulae</name>
    <dbReference type="NCBI Taxonomy" id="661492"/>
    <lineage>
        <taxon>Bacteria</taxon>
        <taxon>Bacillati</taxon>
        <taxon>Actinomycetota</taxon>
        <taxon>Actinomycetes</taxon>
        <taxon>Propionibacteriales</taxon>
        <taxon>Nocardioidaceae</taxon>
        <taxon>Nocardioides</taxon>
    </lineage>
</organism>
<dbReference type="GO" id="GO:0003824">
    <property type="term" value="F:catalytic activity"/>
    <property type="evidence" value="ECO:0007669"/>
    <property type="project" value="InterPro"/>
</dbReference>
<dbReference type="Proteomes" id="UP000535511">
    <property type="component" value="Unassembled WGS sequence"/>
</dbReference>
<keyword evidence="3" id="KW-1185">Reference proteome</keyword>